<feature type="transmembrane region" description="Helical" evidence="2">
    <location>
        <begin position="147"/>
        <end position="168"/>
    </location>
</feature>
<feature type="region of interest" description="Disordered" evidence="1">
    <location>
        <begin position="297"/>
        <end position="317"/>
    </location>
</feature>
<evidence type="ECO:0000313" key="4">
    <source>
        <dbReference type="Proteomes" id="UP000807469"/>
    </source>
</evidence>
<dbReference type="Proteomes" id="UP000807469">
    <property type="component" value="Unassembled WGS sequence"/>
</dbReference>
<feature type="transmembrane region" description="Helical" evidence="2">
    <location>
        <begin position="222"/>
        <end position="246"/>
    </location>
</feature>
<dbReference type="AlphaFoldDB" id="A0A9P6CNK6"/>
<name>A0A9P6CNK6_9AGAR</name>
<gene>
    <name evidence="3" type="ORF">BDN70DRAFT_997554</name>
</gene>
<evidence type="ECO:0000256" key="1">
    <source>
        <dbReference type="SAM" id="MobiDB-lite"/>
    </source>
</evidence>
<keyword evidence="2" id="KW-0812">Transmembrane</keyword>
<keyword evidence="2" id="KW-1133">Transmembrane helix</keyword>
<evidence type="ECO:0000313" key="3">
    <source>
        <dbReference type="EMBL" id="KAF9473616.1"/>
    </source>
</evidence>
<feature type="transmembrane region" description="Helical" evidence="2">
    <location>
        <begin position="110"/>
        <end position="135"/>
    </location>
</feature>
<dbReference type="EMBL" id="MU155428">
    <property type="protein sequence ID" value="KAF9473616.1"/>
    <property type="molecule type" value="Genomic_DNA"/>
</dbReference>
<protein>
    <submittedName>
        <fullName evidence="3">Uncharacterized protein</fullName>
    </submittedName>
</protein>
<organism evidence="3 4">
    <name type="scientific">Pholiota conissans</name>
    <dbReference type="NCBI Taxonomy" id="109636"/>
    <lineage>
        <taxon>Eukaryota</taxon>
        <taxon>Fungi</taxon>
        <taxon>Dikarya</taxon>
        <taxon>Basidiomycota</taxon>
        <taxon>Agaricomycotina</taxon>
        <taxon>Agaricomycetes</taxon>
        <taxon>Agaricomycetidae</taxon>
        <taxon>Agaricales</taxon>
        <taxon>Agaricineae</taxon>
        <taxon>Strophariaceae</taxon>
        <taxon>Pholiota</taxon>
    </lineage>
</organism>
<feature type="transmembrane region" description="Helical" evidence="2">
    <location>
        <begin position="189"/>
        <end position="210"/>
    </location>
</feature>
<comment type="caution">
    <text evidence="3">The sequence shown here is derived from an EMBL/GenBank/DDBJ whole genome shotgun (WGS) entry which is preliminary data.</text>
</comment>
<accession>A0A9P6CNK6</accession>
<keyword evidence="4" id="KW-1185">Reference proteome</keyword>
<dbReference type="OrthoDB" id="10655295at2759"/>
<feature type="transmembrane region" description="Helical" evidence="2">
    <location>
        <begin position="29"/>
        <end position="51"/>
    </location>
</feature>
<proteinExistence type="predicted"/>
<evidence type="ECO:0000256" key="2">
    <source>
        <dbReference type="SAM" id="Phobius"/>
    </source>
</evidence>
<feature type="compositionally biased region" description="Polar residues" evidence="1">
    <location>
        <begin position="306"/>
        <end position="317"/>
    </location>
</feature>
<keyword evidence="2" id="KW-0472">Membrane</keyword>
<feature type="transmembrane region" description="Helical" evidence="2">
    <location>
        <begin position="6"/>
        <end position="22"/>
    </location>
</feature>
<reference evidence="3" key="1">
    <citation type="submission" date="2020-11" db="EMBL/GenBank/DDBJ databases">
        <authorList>
            <consortium name="DOE Joint Genome Institute"/>
            <person name="Ahrendt S."/>
            <person name="Riley R."/>
            <person name="Andreopoulos W."/>
            <person name="Labutti K."/>
            <person name="Pangilinan J."/>
            <person name="Ruiz-Duenas F.J."/>
            <person name="Barrasa J.M."/>
            <person name="Sanchez-Garcia M."/>
            <person name="Camarero S."/>
            <person name="Miyauchi S."/>
            <person name="Serrano A."/>
            <person name="Linde D."/>
            <person name="Babiker R."/>
            <person name="Drula E."/>
            <person name="Ayuso-Fernandez I."/>
            <person name="Pacheco R."/>
            <person name="Padilla G."/>
            <person name="Ferreira P."/>
            <person name="Barriuso J."/>
            <person name="Kellner H."/>
            <person name="Castanera R."/>
            <person name="Alfaro M."/>
            <person name="Ramirez L."/>
            <person name="Pisabarro A.G."/>
            <person name="Kuo A."/>
            <person name="Tritt A."/>
            <person name="Lipzen A."/>
            <person name="He G."/>
            <person name="Yan M."/>
            <person name="Ng V."/>
            <person name="Cullen D."/>
            <person name="Martin F."/>
            <person name="Rosso M.-N."/>
            <person name="Henrissat B."/>
            <person name="Hibbett D."/>
            <person name="Martinez A.T."/>
            <person name="Grigoriev I.V."/>
        </authorList>
    </citation>
    <scope>NUCLEOTIDE SEQUENCE</scope>
    <source>
        <strain evidence="3">CIRM-BRFM 674</strain>
    </source>
</reference>
<sequence length="317" mass="34530">MALSMGIYTVVFGGAIYAYLTRRPSKHTLVPITVSMLYMSNLAVFGIQWYYTKSQFIDNGQNRNMIFIATIEGNLRLGIGIDIGNAISVVLSDALLIWRCFNVWSHSIRVVSIPIFLTITEAVLMFTGLIASAILPPSENSRRIQMGNVASAGILMSACTTIITTALITSRIHSFLRHQDISSRKFWHIIDIVVQSGAIYSLSLIFYGAASILRNEILNVRTFIFGLWIGAFALPLAGMSTTLMVARVATLTDDTNISTSMHLTGIQFKPRSTACTTVGAVSVPLYTCSDSDTAGDTAAEVKEAQVPTSKKNNTPDV</sequence>